<proteinExistence type="predicted"/>
<keyword evidence="4" id="KW-1185">Reference proteome</keyword>
<feature type="region of interest" description="Disordered" evidence="1">
    <location>
        <begin position="37"/>
        <end position="164"/>
    </location>
</feature>
<evidence type="ECO:0008006" key="5">
    <source>
        <dbReference type="Google" id="ProtNLM"/>
    </source>
</evidence>
<organism evidence="3 4">
    <name type="scientific">Devosia rhodophyticola</name>
    <dbReference type="NCBI Taxonomy" id="3026423"/>
    <lineage>
        <taxon>Bacteria</taxon>
        <taxon>Pseudomonadati</taxon>
        <taxon>Pseudomonadota</taxon>
        <taxon>Alphaproteobacteria</taxon>
        <taxon>Hyphomicrobiales</taxon>
        <taxon>Devosiaceae</taxon>
        <taxon>Devosia</taxon>
    </lineage>
</organism>
<reference evidence="3 4" key="1">
    <citation type="submission" date="2023-02" db="EMBL/GenBank/DDBJ databases">
        <title>Devosia chondri sp. nov., isolated from the phycosphere of marine algae.</title>
        <authorList>
            <person name="Kim J.M."/>
            <person name="Lee J.K."/>
            <person name="Choi B.J."/>
            <person name="Bayburt H."/>
            <person name="Jeon C.O."/>
        </authorList>
    </citation>
    <scope>NUCLEOTIDE SEQUENCE [LARGE SCALE GENOMIC DNA]</scope>
    <source>
        <strain evidence="3 4">G2-5</strain>
    </source>
</reference>
<evidence type="ECO:0000256" key="1">
    <source>
        <dbReference type="SAM" id="MobiDB-lite"/>
    </source>
</evidence>
<feature type="compositionally biased region" description="Pro residues" evidence="1">
    <location>
        <begin position="55"/>
        <end position="72"/>
    </location>
</feature>
<keyword evidence="2" id="KW-0812">Transmembrane</keyword>
<feature type="transmembrane region" description="Helical" evidence="2">
    <location>
        <begin position="6"/>
        <end position="28"/>
    </location>
</feature>
<dbReference type="Proteomes" id="UP001222118">
    <property type="component" value="Chromosome"/>
</dbReference>
<feature type="compositionally biased region" description="Basic residues" evidence="1">
    <location>
        <begin position="119"/>
        <end position="129"/>
    </location>
</feature>
<protein>
    <recommendedName>
        <fullName evidence="5">NADH-quinone oxidoreductase subunit E</fullName>
    </recommendedName>
</protein>
<sequence>MFNLAYLGETALLLLIAYLLGCLIGYAMRKATLRSSHQNQDSEKSAPIPIEVPKVQPPQVPKPVEQAPPPRARPINPAVRLAMSSPPEPEPVPKAEPDIRPAVAAEDPTPTTAAEPPKPKPKPVRKSKSRATSTKPARPRKPADPKPAALATPRPPGKDDLKQIKGIGPKIESTLNELGVFHFDQIAGWTKANADWMDTHLSFKGRVTRESWIAQAKKLSKKS</sequence>
<evidence type="ECO:0000256" key="2">
    <source>
        <dbReference type="SAM" id="Phobius"/>
    </source>
</evidence>
<name>A0ABY7YXJ7_9HYPH</name>
<evidence type="ECO:0000313" key="4">
    <source>
        <dbReference type="Proteomes" id="UP001222118"/>
    </source>
</evidence>
<accession>A0ABY7YXJ7</accession>
<evidence type="ECO:0000313" key="3">
    <source>
        <dbReference type="EMBL" id="WDR06113.1"/>
    </source>
</evidence>
<dbReference type="RefSeq" id="WP_282211627.1">
    <property type="nucleotide sequence ID" value="NZ_CP118247.1"/>
</dbReference>
<keyword evidence="2" id="KW-1133">Transmembrane helix</keyword>
<gene>
    <name evidence="3" type="ORF">PSQ90_01240</name>
</gene>
<keyword evidence="2" id="KW-0472">Membrane</keyword>
<feature type="compositionally biased region" description="Low complexity" evidence="1">
    <location>
        <begin position="101"/>
        <end position="115"/>
    </location>
</feature>
<dbReference type="Gene3D" id="1.10.150.20">
    <property type="entry name" value="5' to 3' exonuclease, C-terminal subdomain"/>
    <property type="match status" value="1"/>
</dbReference>
<dbReference type="EMBL" id="CP118247">
    <property type="protein sequence ID" value="WDR06113.1"/>
    <property type="molecule type" value="Genomic_DNA"/>
</dbReference>